<evidence type="ECO:0000256" key="7">
    <source>
        <dbReference type="ARBA" id="ARBA00023235"/>
    </source>
</evidence>
<dbReference type="SUPFAM" id="SSF52833">
    <property type="entry name" value="Thioredoxin-like"/>
    <property type="match status" value="2"/>
</dbReference>
<dbReference type="SUPFAM" id="SSF47933">
    <property type="entry name" value="ERP29 C domain-like"/>
    <property type="match status" value="1"/>
</dbReference>
<dbReference type="EC" id="5.3.4.1" evidence="3"/>
<dbReference type="NCBIfam" id="TIGR01126">
    <property type="entry name" value="pdi_dom"/>
    <property type="match status" value="2"/>
</dbReference>
<protein>
    <recommendedName>
        <fullName evidence="3">protein disulfide-isomerase</fullName>
        <ecNumber evidence="3">5.3.4.1</ecNumber>
    </recommendedName>
</protein>
<dbReference type="GO" id="GO:0006457">
    <property type="term" value="P:protein folding"/>
    <property type="evidence" value="ECO:0007669"/>
    <property type="project" value="TreeGrafter"/>
</dbReference>
<evidence type="ECO:0000256" key="2">
    <source>
        <dbReference type="ARBA" id="ARBA00006347"/>
    </source>
</evidence>
<dbReference type="Proteomes" id="UP000027586">
    <property type="component" value="Unassembled WGS sequence"/>
</dbReference>
<gene>
    <name evidence="12" type="ORF">LCOR_10697.1</name>
</gene>
<accession>A0A068SF51</accession>
<feature type="signal peptide" evidence="10">
    <location>
        <begin position="1"/>
        <end position="16"/>
    </location>
</feature>
<dbReference type="PRINTS" id="PR00421">
    <property type="entry name" value="THIOREDOXIN"/>
</dbReference>
<dbReference type="FunFam" id="3.40.30.10:FF:000032">
    <property type="entry name" value="Protein disulfide-isomerase A6 homolog"/>
    <property type="match status" value="1"/>
</dbReference>
<feature type="domain" description="Thioredoxin" evidence="11">
    <location>
        <begin position="100"/>
        <end position="221"/>
    </location>
</feature>
<dbReference type="InterPro" id="IPR017937">
    <property type="entry name" value="Thioredoxin_CS"/>
</dbReference>
<keyword evidence="13" id="KW-1185">Reference proteome</keyword>
<evidence type="ECO:0000256" key="9">
    <source>
        <dbReference type="RuleBase" id="RU004208"/>
    </source>
</evidence>
<dbReference type="Pfam" id="PF00085">
    <property type="entry name" value="Thioredoxin"/>
    <property type="match status" value="2"/>
</dbReference>
<dbReference type="InterPro" id="IPR036356">
    <property type="entry name" value="ERp29_C_sf"/>
</dbReference>
<dbReference type="OrthoDB" id="10264505at2759"/>
<dbReference type="EMBL" id="CBTN010000077">
    <property type="protein sequence ID" value="CDH59896.1"/>
    <property type="molecule type" value="Genomic_DNA"/>
</dbReference>
<evidence type="ECO:0000256" key="6">
    <source>
        <dbReference type="ARBA" id="ARBA00023157"/>
    </source>
</evidence>
<comment type="caution">
    <text evidence="12">The sequence shown here is derived from an EMBL/GenBank/DDBJ whole genome shotgun (WGS) entry which is preliminary data.</text>
</comment>
<keyword evidence="5" id="KW-0677">Repeat</keyword>
<evidence type="ECO:0000256" key="3">
    <source>
        <dbReference type="ARBA" id="ARBA00012723"/>
    </source>
</evidence>
<evidence type="ECO:0000313" key="13">
    <source>
        <dbReference type="Proteomes" id="UP000027586"/>
    </source>
</evidence>
<sequence length="459" mass="50221">MAFFRNLFLLLLVVNAAFLGYDHFKGGDIAVSLVDNAKRLDVPTVQSHFQQTWTSIKSTNPEKLAGHVNAAFDQLKGFNSFSDVVDHVRAKVSGAVGGSADAGRIILEDNVFVLNDKNFDKVIDGSRPALVEFYAPWCGHCKKLAPTYAELGEAFATVQDRVVIAKVNADEQRDLGARFGIQGFPTLKWFPKGVTSPDGIEDYRGGRDLDSLSKFVHEKSGVRPRVKSHKSDVVVLDSQNFDSIVKDPSTNVLVEFYAPWCGHCKNLAPIYEKVATAFANEPNCKVAKIDADSERTIGTEYEISGFPTIKFFAAGENKEPVAYEGPRTEAGFIEFLNKQCGTQRLVGGSLDATAGRIAELDQLAIKFASTSDKAAREAIQKEATTAAGELGTRNAKFYGIVMKKVLEKGDGFIKTETARLDKIIKSNTVTSSKVDDFTVRKNILAAFDKKAKPVSKDEL</sequence>
<dbReference type="InterPro" id="IPR005788">
    <property type="entry name" value="PDI_thioredoxin-like_dom"/>
</dbReference>
<evidence type="ECO:0000256" key="10">
    <source>
        <dbReference type="SAM" id="SignalP"/>
    </source>
</evidence>
<dbReference type="CDD" id="cd00238">
    <property type="entry name" value="ERp29c"/>
    <property type="match status" value="1"/>
</dbReference>
<dbReference type="Pfam" id="PF07749">
    <property type="entry name" value="ERp29"/>
    <property type="match status" value="1"/>
</dbReference>
<dbReference type="PANTHER" id="PTHR45672:SF11">
    <property type="entry name" value="PROTEIN DISULFIDE-ISOMERASE C17H9.14C"/>
    <property type="match status" value="1"/>
</dbReference>
<dbReference type="InterPro" id="IPR051063">
    <property type="entry name" value="PDI"/>
</dbReference>
<dbReference type="Gene3D" id="1.20.1150.12">
    <property type="entry name" value="Endoplasmic reticulum resident protein 29, C-terminal domain"/>
    <property type="match status" value="1"/>
</dbReference>
<keyword evidence="7 12" id="KW-0413">Isomerase</keyword>
<keyword evidence="6" id="KW-1015">Disulfide bond</keyword>
<dbReference type="Gene3D" id="3.40.30.10">
    <property type="entry name" value="Glutaredoxin"/>
    <property type="match status" value="2"/>
</dbReference>
<dbReference type="PROSITE" id="PS00194">
    <property type="entry name" value="THIOREDOXIN_1"/>
    <property type="match status" value="2"/>
</dbReference>
<reference evidence="12" key="1">
    <citation type="submission" date="2013-08" db="EMBL/GenBank/DDBJ databases">
        <title>Gene expansion shapes genome architecture in the human pathogen Lichtheimia corymbifera: an evolutionary genomics analysis in the ancient terrestrial Mucorales (Mucoromycotina).</title>
        <authorList>
            <person name="Schwartze V.U."/>
            <person name="Winter S."/>
            <person name="Shelest E."/>
            <person name="Marcet-Houben M."/>
            <person name="Horn F."/>
            <person name="Wehner S."/>
            <person name="Hoffmann K."/>
            <person name="Riege K."/>
            <person name="Sammeth M."/>
            <person name="Nowrousian M."/>
            <person name="Valiante V."/>
            <person name="Linde J."/>
            <person name="Jacobsen I.D."/>
            <person name="Marz M."/>
            <person name="Brakhage A.A."/>
            <person name="Gabaldon T."/>
            <person name="Bocker S."/>
            <person name="Voigt K."/>
        </authorList>
    </citation>
    <scope>NUCLEOTIDE SEQUENCE [LARGE SCALE GENOMIC DNA]</scope>
    <source>
        <strain evidence="12">FSU 9682</strain>
    </source>
</reference>
<dbReference type="VEuPathDB" id="FungiDB:LCOR_10697.1"/>
<dbReference type="InterPro" id="IPR036249">
    <property type="entry name" value="Thioredoxin-like_sf"/>
</dbReference>
<comment type="catalytic activity">
    <reaction evidence="1">
        <text>Catalyzes the rearrangement of -S-S- bonds in proteins.</text>
        <dbReference type="EC" id="5.3.4.1"/>
    </reaction>
</comment>
<name>A0A068SF51_9FUNG</name>
<evidence type="ECO:0000256" key="1">
    <source>
        <dbReference type="ARBA" id="ARBA00001182"/>
    </source>
</evidence>
<comment type="similarity">
    <text evidence="2 9">Belongs to the protein disulfide isomerase family.</text>
</comment>
<proteinExistence type="inferred from homology"/>
<evidence type="ECO:0000313" key="12">
    <source>
        <dbReference type="EMBL" id="CDH59896.1"/>
    </source>
</evidence>
<evidence type="ECO:0000256" key="8">
    <source>
        <dbReference type="ARBA" id="ARBA00023284"/>
    </source>
</evidence>
<evidence type="ECO:0000256" key="4">
    <source>
        <dbReference type="ARBA" id="ARBA00022729"/>
    </source>
</evidence>
<dbReference type="PANTHER" id="PTHR45672">
    <property type="entry name" value="PROTEIN DISULFIDE-ISOMERASE C17H9.14C-RELATED"/>
    <property type="match status" value="1"/>
</dbReference>
<dbReference type="InterPro" id="IPR013766">
    <property type="entry name" value="Thioredoxin_domain"/>
</dbReference>
<evidence type="ECO:0000259" key="11">
    <source>
        <dbReference type="PROSITE" id="PS51352"/>
    </source>
</evidence>
<organism evidence="12 13">
    <name type="scientific">Lichtheimia corymbifera JMRC:FSU:9682</name>
    <dbReference type="NCBI Taxonomy" id="1263082"/>
    <lineage>
        <taxon>Eukaryota</taxon>
        <taxon>Fungi</taxon>
        <taxon>Fungi incertae sedis</taxon>
        <taxon>Mucoromycota</taxon>
        <taxon>Mucoromycotina</taxon>
        <taxon>Mucoromycetes</taxon>
        <taxon>Mucorales</taxon>
        <taxon>Lichtheimiaceae</taxon>
        <taxon>Lichtheimia</taxon>
    </lineage>
</organism>
<dbReference type="CDD" id="cd02998">
    <property type="entry name" value="PDI_a_ERp38"/>
    <property type="match status" value="2"/>
</dbReference>
<dbReference type="PROSITE" id="PS51352">
    <property type="entry name" value="THIOREDOXIN_2"/>
    <property type="match status" value="2"/>
</dbReference>
<dbReference type="STRING" id="1263082.A0A068SF51"/>
<dbReference type="AlphaFoldDB" id="A0A068SF51"/>
<keyword evidence="8" id="KW-0676">Redox-active center</keyword>
<feature type="chain" id="PRO_5001655841" description="protein disulfide-isomerase" evidence="10">
    <location>
        <begin position="17"/>
        <end position="459"/>
    </location>
</feature>
<dbReference type="GO" id="GO:0005783">
    <property type="term" value="C:endoplasmic reticulum"/>
    <property type="evidence" value="ECO:0007669"/>
    <property type="project" value="InterPro"/>
</dbReference>
<dbReference type="GO" id="GO:0003756">
    <property type="term" value="F:protein disulfide isomerase activity"/>
    <property type="evidence" value="ECO:0007669"/>
    <property type="project" value="UniProtKB-EC"/>
</dbReference>
<evidence type="ECO:0000256" key="5">
    <source>
        <dbReference type="ARBA" id="ARBA00022737"/>
    </source>
</evidence>
<feature type="domain" description="Thioredoxin" evidence="11">
    <location>
        <begin position="224"/>
        <end position="341"/>
    </location>
</feature>
<dbReference type="InterPro" id="IPR011679">
    <property type="entry name" value="ERp29_C"/>
</dbReference>
<dbReference type="FunFam" id="3.40.30.10:FF:000107">
    <property type="entry name" value="Protein disulfide-isomerase 5-2"/>
    <property type="match status" value="1"/>
</dbReference>
<keyword evidence="4 10" id="KW-0732">Signal</keyword>